<keyword evidence="3" id="KW-1185">Reference proteome</keyword>
<dbReference type="Gene3D" id="3.30.750.24">
    <property type="entry name" value="STAS domain"/>
    <property type="match status" value="1"/>
</dbReference>
<dbReference type="AlphaFoldDB" id="A0A840YD08"/>
<evidence type="ECO:0000313" key="2">
    <source>
        <dbReference type="EMBL" id="MBB5710734.1"/>
    </source>
</evidence>
<dbReference type="Pfam" id="PF13466">
    <property type="entry name" value="STAS_2"/>
    <property type="match status" value="1"/>
</dbReference>
<evidence type="ECO:0000259" key="1">
    <source>
        <dbReference type="Pfam" id="PF13466"/>
    </source>
</evidence>
<dbReference type="RefSeq" id="WP_184086875.1">
    <property type="nucleotide sequence ID" value="NZ_JACIJF010000004.1"/>
</dbReference>
<feature type="domain" description="MlaB-like STAS" evidence="1">
    <location>
        <begin position="17"/>
        <end position="87"/>
    </location>
</feature>
<comment type="caution">
    <text evidence="2">The sequence shown here is derived from an EMBL/GenBank/DDBJ whole genome shotgun (WGS) entry which is preliminary data.</text>
</comment>
<name>A0A840YD08_9SPHN</name>
<protein>
    <submittedName>
        <fullName evidence="2">Anti-anti-sigma regulatory factor</fullName>
    </submittedName>
</protein>
<dbReference type="InterPro" id="IPR036513">
    <property type="entry name" value="STAS_dom_sf"/>
</dbReference>
<proteinExistence type="predicted"/>
<gene>
    <name evidence="2" type="ORF">FHT02_001965</name>
</gene>
<reference evidence="2 3" key="1">
    <citation type="submission" date="2020-08" db="EMBL/GenBank/DDBJ databases">
        <title>Genomic Encyclopedia of Type Strains, Phase IV (KMG-IV): sequencing the most valuable type-strain genomes for metagenomic binning, comparative biology and taxonomic classification.</title>
        <authorList>
            <person name="Goeker M."/>
        </authorList>
    </citation>
    <scope>NUCLEOTIDE SEQUENCE [LARGE SCALE GENOMIC DNA]</scope>
    <source>
        <strain evidence="2 3">DSM 26736</strain>
    </source>
</reference>
<accession>A0A840YD08</accession>
<sequence>MDSTLPLHDAAHDGAVRLPAHGTTVTAEDLRVGLVLAADRNDAIEVDASDVESVGQAVLQLLVAARNEASAAGQDFRIVNPSQAFVERVTSCHLAHAVGLETGDAL</sequence>
<dbReference type="SUPFAM" id="SSF52091">
    <property type="entry name" value="SpoIIaa-like"/>
    <property type="match status" value="1"/>
</dbReference>
<organism evidence="2 3">
    <name type="scientific">Sphingomonas xinjiangensis</name>
    <dbReference type="NCBI Taxonomy" id="643568"/>
    <lineage>
        <taxon>Bacteria</taxon>
        <taxon>Pseudomonadati</taxon>
        <taxon>Pseudomonadota</taxon>
        <taxon>Alphaproteobacteria</taxon>
        <taxon>Sphingomonadales</taxon>
        <taxon>Sphingomonadaceae</taxon>
        <taxon>Sphingomonas</taxon>
    </lineage>
</organism>
<dbReference type="Proteomes" id="UP000527143">
    <property type="component" value="Unassembled WGS sequence"/>
</dbReference>
<dbReference type="EMBL" id="JACIJF010000004">
    <property type="protein sequence ID" value="MBB5710734.1"/>
    <property type="molecule type" value="Genomic_DNA"/>
</dbReference>
<evidence type="ECO:0000313" key="3">
    <source>
        <dbReference type="Proteomes" id="UP000527143"/>
    </source>
</evidence>
<dbReference type="InterPro" id="IPR058548">
    <property type="entry name" value="MlaB-like_STAS"/>
</dbReference>